<accession>A0A415H2Q3</accession>
<sequence length="75" mass="9048">MQRLLKIGRDTACMTARENDKVYNNGQRCGGFIDKKEDEFTEILLFWKSQGWYERAKIDRMLDDFEKFYAEIEEI</sequence>
<protein>
    <submittedName>
        <fullName evidence="1">Uncharacterized protein</fullName>
    </submittedName>
</protein>
<proteinExistence type="predicted"/>
<reference evidence="1 2" key="1">
    <citation type="submission" date="2018-08" db="EMBL/GenBank/DDBJ databases">
        <title>A genome reference for cultivated species of the human gut microbiota.</title>
        <authorList>
            <person name="Zou Y."/>
            <person name="Xue W."/>
            <person name="Luo G."/>
        </authorList>
    </citation>
    <scope>NUCLEOTIDE SEQUENCE [LARGE SCALE GENOMIC DNA]</scope>
    <source>
        <strain evidence="1 2">AF42-21</strain>
    </source>
</reference>
<dbReference type="Proteomes" id="UP000284152">
    <property type="component" value="Unassembled WGS sequence"/>
</dbReference>
<evidence type="ECO:0000313" key="2">
    <source>
        <dbReference type="Proteomes" id="UP000284152"/>
    </source>
</evidence>
<name>A0A415H2Q3_9FIRM</name>
<organism evidence="1 2">
    <name type="scientific">Dorea formicigenerans</name>
    <dbReference type="NCBI Taxonomy" id="39486"/>
    <lineage>
        <taxon>Bacteria</taxon>
        <taxon>Bacillati</taxon>
        <taxon>Bacillota</taxon>
        <taxon>Clostridia</taxon>
        <taxon>Lachnospirales</taxon>
        <taxon>Lachnospiraceae</taxon>
        <taxon>Dorea</taxon>
    </lineage>
</organism>
<evidence type="ECO:0000313" key="1">
    <source>
        <dbReference type="EMBL" id="RHK60782.1"/>
    </source>
</evidence>
<dbReference type="AlphaFoldDB" id="A0A415H2Q3"/>
<dbReference type="EMBL" id="QRNS01000028">
    <property type="protein sequence ID" value="RHK60782.1"/>
    <property type="molecule type" value="Genomic_DNA"/>
</dbReference>
<gene>
    <name evidence="1" type="ORF">DW054_13660</name>
</gene>
<comment type="caution">
    <text evidence="1">The sequence shown here is derived from an EMBL/GenBank/DDBJ whole genome shotgun (WGS) entry which is preliminary data.</text>
</comment>